<evidence type="ECO:0000313" key="7">
    <source>
        <dbReference type="EMBL" id="CAB5012018.1"/>
    </source>
</evidence>
<feature type="transmembrane region" description="Helical" evidence="6">
    <location>
        <begin position="185"/>
        <end position="205"/>
    </location>
</feature>
<keyword evidence="5 6" id="KW-0472">Membrane</keyword>
<dbReference type="AlphaFoldDB" id="A0A6J7Q311"/>
<keyword evidence="4 6" id="KW-1133">Transmembrane helix</keyword>
<feature type="transmembrane region" description="Helical" evidence="6">
    <location>
        <begin position="30"/>
        <end position="53"/>
    </location>
</feature>
<keyword evidence="2" id="KW-1003">Cell membrane</keyword>
<evidence type="ECO:0000256" key="3">
    <source>
        <dbReference type="ARBA" id="ARBA00022692"/>
    </source>
</evidence>
<organism evidence="7">
    <name type="scientific">freshwater metagenome</name>
    <dbReference type="NCBI Taxonomy" id="449393"/>
    <lineage>
        <taxon>unclassified sequences</taxon>
        <taxon>metagenomes</taxon>
        <taxon>ecological metagenomes</taxon>
    </lineage>
</organism>
<gene>
    <name evidence="7" type="ORF">UFOPK4061_00920</name>
</gene>
<accession>A0A6J7Q311</accession>
<feature type="transmembrane region" description="Helical" evidence="6">
    <location>
        <begin position="235"/>
        <end position="256"/>
    </location>
</feature>
<evidence type="ECO:0000256" key="4">
    <source>
        <dbReference type="ARBA" id="ARBA00022989"/>
    </source>
</evidence>
<reference evidence="7" key="1">
    <citation type="submission" date="2020-05" db="EMBL/GenBank/DDBJ databases">
        <authorList>
            <person name="Chiriac C."/>
            <person name="Salcher M."/>
            <person name="Ghai R."/>
            <person name="Kavagutti S V."/>
        </authorList>
    </citation>
    <scope>NUCLEOTIDE SEQUENCE</scope>
</reference>
<feature type="transmembrane region" description="Helical" evidence="6">
    <location>
        <begin position="262"/>
        <end position="283"/>
    </location>
</feature>
<dbReference type="PANTHER" id="PTHR32196">
    <property type="entry name" value="ABC TRANSPORTER PERMEASE PROTEIN YPHD-RELATED-RELATED"/>
    <property type="match status" value="1"/>
</dbReference>
<keyword evidence="3 6" id="KW-0812">Transmembrane</keyword>
<dbReference type="EMBL" id="CAFBPD010000153">
    <property type="protein sequence ID" value="CAB5012018.1"/>
    <property type="molecule type" value="Genomic_DNA"/>
</dbReference>
<dbReference type="GO" id="GO:0022857">
    <property type="term" value="F:transmembrane transporter activity"/>
    <property type="evidence" value="ECO:0007669"/>
    <property type="project" value="InterPro"/>
</dbReference>
<evidence type="ECO:0000256" key="6">
    <source>
        <dbReference type="SAM" id="Phobius"/>
    </source>
</evidence>
<feature type="transmembrane region" description="Helical" evidence="6">
    <location>
        <begin position="110"/>
        <end position="131"/>
    </location>
</feature>
<proteinExistence type="predicted"/>
<dbReference type="InterPro" id="IPR001851">
    <property type="entry name" value="ABC_transp_permease"/>
</dbReference>
<dbReference type="Pfam" id="PF02653">
    <property type="entry name" value="BPD_transp_2"/>
    <property type="match status" value="1"/>
</dbReference>
<sequence length="365" mass="37920">MSTETHVNRASDLFDTEKVPLLRRLSRIQAAQIVLVLVGLLIFFSIMSPDAFFTVFTFRSIIMNTAIFAVLGVGATLVIITAGIDLSVGAVLVFSSVIAAKVMENLGAEGWATAFVGTLVAIACGAAWGFINGFLIGRAKVPAFIVTLGTLGMALGLSQVLTGGIDVSGVPEVLVDTVGFGNAFSEVPTIVVISAIVVIIGSIVLHRTRFGMYTYAVGSNPEACRRVGIKVDRQLIFVYMIAGACAGIGGILSLALFQQTTIGGQSMTALTVIAGVVIGGTSLFGGVGSIFGTVIGLLIPAVLQTGFVIIGVESYWQGVVIGIFLIGAVYVDGVRRTKAQRGSGRKTKHLQVGGVHVGASPERVN</sequence>
<feature type="transmembrane region" description="Helical" evidence="6">
    <location>
        <begin position="290"/>
        <end position="309"/>
    </location>
</feature>
<dbReference type="GO" id="GO:0005886">
    <property type="term" value="C:plasma membrane"/>
    <property type="evidence" value="ECO:0007669"/>
    <property type="project" value="UniProtKB-SubCell"/>
</dbReference>
<evidence type="ECO:0000256" key="5">
    <source>
        <dbReference type="ARBA" id="ARBA00023136"/>
    </source>
</evidence>
<evidence type="ECO:0000256" key="2">
    <source>
        <dbReference type="ARBA" id="ARBA00022475"/>
    </source>
</evidence>
<evidence type="ECO:0000256" key="1">
    <source>
        <dbReference type="ARBA" id="ARBA00004651"/>
    </source>
</evidence>
<feature type="transmembrane region" description="Helical" evidence="6">
    <location>
        <begin position="315"/>
        <end position="331"/>
    </location>
</feature>
<name>A0A6J7Q311_9ZZZZ</name>
<feature type="transmembrane region" description="Helical" evidence="6">
    <location>
        <begin position="143"/>
        <end position="165"/>
    </location>
</feature>
<comment type="subcellular location">
    <subcellularLocation>
        <location evidence="1">Cell membrane</location>
        <topology evidence="1">Multi-pass membrane protein</topology>
    </subcellularLocation>
</comment>
<feature type="transmembrane region" description="Helical" evidence="6">
    <location>
        <begin position="65"/>
        <end position="98"/>
    </location>
</feature>
<dbReference type="PANTHER" id="PTHR32196:SF72">
    <property type="entry name" value="RIBOSE IMPORT PERMEASE PROTEIN RBSC"/>
    <property type="match status" value="1"/>
</dbReference>
<dbReference type="CDD" id="cd06579">
    <property type="entry name" value="TM_PBP1_transp_AraH_like"/>
    <property type="match status" value="1"/>
</dbReference>
<protein>
    <submittedName>
        <fullName evidence="7">Unannotated protein</fullName>
    </submittedName>
</protein>